<dbReference type="CDD" id="cd07813">
    <property type="entry name" value="COQ10p_like"/>
    <property type="match status" value="1"/>
</dbReference>
<evidence type="ECO:0000313" key="3">
    <source>
        <dbReference type="EMBL" id="MCQ8185666.1"/>
    </source>
</evidence>
<dbReference type="PANTHER" id="PTHR12901:SF10">
    <property type="entry name" value="COENZYME Q-BINDING PROTEIN COQ10, MITOCHONDRIAL"/>
    <property type="match status" value="1"/>
</dbReference>
<dbReference type="GO" id="GO:0048039">
    <property type="term" value="F:ubiquinone binding"/>
    <property type="evidence" value="ECO:0007669"/>
    <property type="project" value="InterPro"/>
</dbReference>
<evidence type="ECO:0000256" key="1">
    <source>
        <dbReference type="ARBA" id="ARBA00008918"/>
    </source>
</evidence>
<dbReference type="AlphaFoldDB" id="A0A9X2L9Y1"/>
<sequence length="151" mass="17687">MTPHHELVVVPFTPEQMFDLVMDVRTYPRFLPFVQALRVVADDREDGSGKLCADMVVRYSVFRETFRSEVDADRQALTARAKYVRGPLKDLENNWRFESHERGCMVDFRLRFAFQNRLMQAAANKFVEHGFKRMVGAFVQEAHRRYEPVAA</sequence>
<dbReference type="RefSeq" id="WP_256619556.1">
    <property type="nucleotide sequence ID" value="NZ_JANIBC010000007.1"/>
</dbReference>
<dbReference type="GO" id="GO:0045333">
    <property type="term" value="P:cellular respiration"/>
    <property type="evidence" value="ECO:0007669"/>
    <property type="project" value="InterPro"/>
</dbReference>
<name>A0A9X2L9Y1_9PROT</name>
<dbReference type="EMBL" id="JANIBC010000007">
    <property type="protein sequence ID" value="MCQ8185666.1"/>
    <property type="molecule type" value="Genomic_DNA"/>
</dbReference>
<feature type="domain" description="Coenzyme Q-binding protein COQ10 START" evidence="2">
    <location>
        <begin position="10"/>
        <end position="138"/>
    </location>
</feature>
<evidence type="ECO:0000259" key="2">
    <source>
        <dbReference type="Pfam" id="PF03364"/>
    </source>
</evidence>
<dbReference type="Proteomes" id="UP001142610">
    <property type="component" value="Unassembled WGS sequence"/>
</dbReference>
<reference evidence="3" key="1">
    <citation type="submission" date="2022-07" db="EMBL/GenBank/DDBJ databases">
        <title>Parvularcula maris sp. nov., an algicidal bacterium isolated from seawater.</title>
        <authorList>
            <person name="Li F."/>
        </authorList>
    </citation>
    <scope>NUCLEOTIDE SEQUENCE</scope>
    <source>
        <strain evidence="3">BGMRC 0090</strain>
    </source>
</reference>
<evidence type="ECO:0000313" key="4">
    <source>
        <dbReference type="Proteomes" id="UP001142610"/>
    </source>
</evidence>
<dbReference type="InterPro" id="IPR005031">
    <property type="entry name" value="COQ10_START"/>
</dbReference>
<protein>
    <submittedName>
        <fullName evidence="3">Type II toxin-antitoxin system RatA family toxin</fullName>
    </submittedName>
</protein>
<keyword evidence="4" id="KW-1185">Reference proteome</keyword>
<dbReference type="PANTHER" id="PTHR12901">
    <property type="entry name" value="SPERM PROTEIN HOMOLOG"/>
    <property type="match status" value="1"/>
</dbReference>
<dbReference type="Gene3D" id="3.30.530.20">
    <property type="match status" value="1"/>
</dbReference>
<dbReference type="Pfam" id="PF03364">
    <property type="entry name" value="Polyketide_cyc"/>
    <property type="match status" value="1"/>
</dbReference>
<comment type="similarity">
    <text evidence="1">Belongs to the ribosome association toxin RatA family.</text>
</comment>
<proteinExistence type="inferred from homology"/>
<accession>A0A9X2L9Y1</accession>
<dbReference type="SUPFAM" id="SSF55961">
    <property type="entry name" value="Bet v1-like"/>
    <property type="match status" value="1"/>
</dbReference>
<dbReference type="InterPro" id="IPR044996">
    <property type="entry name" value="COQ10-like"/>
</dbReference>
<dbReference type="InterPro" id="IPR023393">
    <property type="entry name" value="START-like_dom_sf"/>
</dbReference>
<organism evidence="3 4">
    <name type="scientific">Parvularcula maris</name>
    <dbReference type="NCBI Taxonomy" id="2965077"/>
    <lineage>
        <taxon>Bacteria</taxon>
        <taxon>Pseudomonadati</taxon>
        <taxon>Pseudomonadota</taxon>
        <taxon>Alphaproteobacteria</taxon>
        <taxon>Parvularculales</taxon>
        <taxon>Parvularculaceae</taxon>
        <taxon>Parvularcula</taxon>
    </lineage>
</organism>
<comment type="caution">
    <text evidence="3">The sequence shown here is derived from an EMBL/GenBank/DDBJ whole genome shotgun (WGS) entry which is preliminary data.</text>
</comment>
<gene>
    <name evidence="3" type="ORF">NOG11_09680</name>
</gene>